<evidence type="ECO:0000313" key="2">
    <source>
        <dbReference type="EMBL" id="RAH99206.1"/>
    </source>
</evidence>
<dbReference type="RefSeq" id="WP_111349277.1">
    <property type="nucleotide sequence ID" value="NZ_QHHQ01000005.1"/>
</dbReference>
<dbReference type="Proteomes" id="UP000249590">
    <property type="component" value="Unassembled WGS sequence"/>
</dbReference>
<comment type="caution">
    <text evidence="2">The sequence shown here is derived from an EMBL/GenBank/DDBJ whole genome shotgun (WGS) entry which is preliminary data.</text>
</comment>
<organism evidence="2 3">
    <name type="scientific">Acuticoccus sediminis</name>
    <dbReference type="NCBI Taxonomy" id="2184697"/>
    <lineage>
        <taxon>Bacteria</taxon>
        <taxon>Pseudomonadati</taxon>
        <taxon>Pseudomonadota</taxon>
        <taxon>Alphaproteobacteria</taxon>
        <taxon>Hyphomicrobiales</taxon>
        <taxon>Amorphaceae</taxon>
        <taxon>Acuticoccus</taxon>
    </lineage>
</organism>
<protein>
    <submittedName>
        <fullName evidence="2">Uncharacterized protein</fullName>
    </submittedName>
</protein>
<dbReference type="AlphaFoldDB" id="A0A8B2NU84"/>
<proteinExistence type="predicted"/>
<evidence type="ECO:0000256" key="1">
    <source>
        <dbReference type="SAM" id="MobiDB-lite"/>
    </source>
</evidence>
<gene>
    <name evidence="2" type="ORF">DLJ53_21925</name>
</gene>
<name>A0A8B2NU84_9HYPH</name>
<reference evidence="2 3" key="1">
    <citation type="submission" date="2018-05" db="EMBL/GenBank/DDBJ databases">
        <title>Acuticoccus sediminis sp. nov., isolated from deep-sea sediment of Indian Ocean.</title>
        <authorList>
            <person name="Liu X."/>
            <person name="Lai Q."/>
            <person name="Du Y."/>
            <person name="Sun F."/>
            <person name="Zhang X."/>
            <person name="Wang S."/>
            <person name="Shao Z."/>
        </authorList>
    </citation>
    <scope>NUCLEOTIDE SEQUENCE [LARGE SCALE GENOMIC DNA]</scope>
    <source>
        <strain evidence="2 3">PTG4-2</strain>
    </source>
</reference>
<feature type="region of interest" description="Disordered" evidence="1">
    <location>
        <begin position="1"/>
        <end position="34"/>
    </location>
</feature>
<sequence length="213" mass="22780">MAKSKVRKAREAAGAAGKTAAEARRTTTAQVENPYGNGGVDRVTVVSDTVAWLAARGMIDARQQAAAATYRRAYDVAHADLACLLGKDTIDGRRGDGVTASRLDAGRVLREADAVLGPVSRVVRSVIGEGRTVEEAAAEIHGSSGRAQRTAVSYMLRLGLEALADAWERPVRRVGIVSSHSDDYRPMADADGDRALDHLMRVAHCTLRRVYLA</sequence>
<accession>A0A8B2NU84</accession>
<dbReference type="EMBL" id="QHHQ01000005">
    <property type="protein sequence ID" value="RAH99206.1"/>
    <property type="molecule type" value="Genomic_DNA"/>
</dbReference>
<keyword evidence="3" id="KW-1185">Reference proteome</keyword>
<evidence type="ECO:0000313" key="3">
    <source>
        <dbReference type="Proteomes" id="UP000249590"/>
    </source>
</evidence>